<organism evidence="17 18">
    <name type="scientific">Ancrocorticia populi</name>
    <dbReference type="NCBI Taxonomy" id="2175228"/>
    <lineage>
        <taxon>Bacteria</taxon>
        <taxon>Bacillati</taxon>
        <taxon>Actinomycetota</taxon>
        <taxon>Actinomycetes</taxon>
        <taxon>Actinomycetales</taxon>
        <taxon>Actinomycetaceae</taxon>
        <taxon>Ancrocorticia</taxon>
    </lineage>
</organism>
<evidence type="ECO:0000256" key="1">
    <source>
        <dbReference type="ARBA" id="ARBA00001946"/>
    </source>
</evidence>
<evidence type="ECO:0000256" key="10">
    <source>
        <dbReference type="ARBA" id="ARBA00022842"/>
    </source>
</evidence>
<evidence type="ECO:0000256" key="5">
    <source>
        <dbReference type="ARBA" id="ARBA00012266"/>
    </source>
</evidence>
<dbReference type="Pfam" id="PF04715">
    <property type="entry name" value="Anth_synt_I_N"/>
    <property type="match status" value="1"/>
</dbReference>
<comment type="subunit">
    <text evidence="4">Heterotetramer consisting of two non-identical subunits: a beta subunit (TrpG) and a large alpha subunit (TrpE).</text>
</comment>
<dbReference type="PANTHER" id="PTHR11236">
    <property type="entry name" value="AMINOBENZOATE/ANTHRANILATE SYNTHASE"/>
    <property type="match status" value="1"/>
</dbReference>
<dbReference type="GO" id="GO:0046872">
    <property type="term" value="F:metal ion binding"/>
    <property type="evidence" value="ECO:0007669"/>
    <property type="project" value="UniProtKB-KW"/>
</dbReference>
<dbReference type="InterPro" id="IPR005801">
    <property type="entry name" value="ADC_synthase"/>
</dbReference>
<proteinExistence type="inferred from homology"/>
<dbReference type="InterPro" id="IPR006805">
    <property type="entry name" value="Anth_synth_I_N"/>
</dbReference>
<evidence type="ECO:0000256" key="3">
    <source>
        <dbReference type="ARBA" id="ARBA00009562"/>
    </source>
</evidence>
<comment type="cofactor">
    <cofactor evidence="1">
        <name>Mg(2+)</name>
        <dbReference type="ChEBI" id="CHEBI:18420"/>
    </cofactor>
</comment>
<evidence type="ECO:0000256" key="14">
    <source>
        <dbReference type="ARBA" id="ARBA00047683"/>
    </source>
</evidence>
<evidence type="ECO:0000256" key="4">
    <source>
        <dbReference type="ARBA" id="ARBA00011575"/>
    </source>
</evidence>
<keyword evidence="12" id="KW-0456">Lyase</keyword>
<evidence type="ECO:0000313" key="17">
    <source>
        <dbReference type="EMBL" id="PWF26713.1"/>
    </source>
</evidence>
<evidence type="ECO:0000256" key="9">
    <source>
        <dbReference type="ARBA" id="ARBA00022822"/>
    </source>
</evidence>
<sequence>MAPTWGSVWPSREEFGELARGRRVIPVVKKLLVDDPGPVGIYRRLAQGTGTFILESAEFDGAWTRWSFVGVRSQAQLVARAGVAEWIGEVPQGLKLSGTTTELLDSALDELHTESIGGLPPLTGGLVGALGWDTVFDWEPNLRRSAPAELDTPDAVMCLVTEMVAVDHHEGTIWLISNAVNSNNRETGVDEAYDRAVARLGEMEAALDRPESLHAVGVGGDEATDPVLRTPQPLYEDAVRAGKEAIRDGEVFQVVLSQRADITCDADPLDVYRVLKTINPSPYMYCLKLADGTDEGFAVVGSSPETLMRLDDGQLTSFPIAGSRPRGATPSEDRDLADELLEDPKEIAEHVMLVDLARNDLAKVCQPGTVEVVEFMEVKRFSHIMHISSTVTGELAQDKTAVDCLAATFPAGTLSGAPKPRAIELIDSLEVARRGIYGGVIGYFDFSGNADLAIAIRTGVLSHGRASVQAGAGIVADSVPETEFIETRNKAAAAVRAIQIAGTLGAGGHSGEKAGLSRYGEALGMEEA</sequence>
<dbReference type="InterPro" id="IPR015890">
    <property type="entry name" value="Chorismate_C"/>
</dbReference>
<evidence type="ECO:0000256" key="13">
    <source>
        <dbReference type="ARBA" id="ARBA00025634"/>
    </source>
</evidence>
<keyword evidence="10" id="KW-0460">Magnesium</keyword>
<name>A0A2V1KCU7_9ACTO</name>
<dbReference type="GO" id="GO:0004049">
    <property type="term" value="F:anthranilate synthase activity"/>
    <property type="evidence" value="ECO:0007669"/>
    <property type="project" value="UniProtKB-EC"/>
</dbReference>
<comment type="pathway">
    <text evidence="2">Amino-acid biosynthesis; L-tryptophan biosynthesis; L-tryptophan from chorismate: step 1/5.</text>
</comment>
<dbReference type="Proteomes" id="UP000245283">
    <property type="component" value="Unassembled WGS sequence"/>
</dbReference>
<evidence type="ECO:0000256" key="7">
    <source>
        <dbReference type="ARBA" id="ARBA00022605"/>
    </source>
</evidence>
<dbReference type="GO" id="GO:0000162">
    <property type="term" value="P:L-tryptophan biosynthetic process"/>
    <property type="evidence" value="ECO:0007669"/>
    <property type="project" value="UniProtKB-KW"/>
</dbReference>
<dbReference type="RefSeq" id="WP_109093360.1">
    <property type="nucleotide sequence ID" value="NZ_QETB01000002.1"/>
</dbReference>
<dbReference type="EMBL" id="QETB01000002">
    <property type="protein sequence ID" value="PWF26713.1"/>
    <property type="molecule type" value="Genomic_DNA"/>
</dbReference>
<evidence type="ECO:0000256" key="6">
    <source>
        <dbReference type="ARBA" id="ARBA00020653"/>
    </source>
</evidence>
<comment type="function">
    <text evidence="13">Part of a heterotetrameric complex that catalyzes the two-step biosynthesis of anthranilate, an intermediate in the biosynthesis of L-tryptophan. In the first step, the glutamine-binding beta subunit (TrpG) of anthranilate synthase (AS) provides the glutamine amidotransferase activity which generates ammonia as a substrate that, along with chorismate, is used in the second step, catalyzed by the large alpha subunit of AS (TrpE) to produce anthranilate. In the absence of TrpG, TrpE can synthesize anthranilate directly from chorismate and high concentrations of ammonia.</text>
</comment>
<comment type="caution">
    <text evidence="17">The sequence shown here is derived from an EMBL/GenBank/DDBJ whole genome shotgun (WGS) entry which is preliminary data.</text>
</comment>
<evidence type="ECO:0000256" key="12">
    <source>
        <dbReference type="ARBA" id="ARBA00023239"/>
    </source>
</evidence>
<protein>
    <recommendedName>
        <fullName evidence="6">Anthranilate synthase component 1</fullName>
        <ecNumber evidence="5">4.1.3.27</ecNumber>
    </recommendedName>
</protein>
<keyword evidence="7" id="KW-0028">Amino-acid biosynthesis</keyword>
<evidence type="ECO:0000256" key="11">
    <source>
        <dbReference type="ARBA" id="ARBA00023141"/>
    </source>
</evidence>
<dbReference type="Pfam" id="PF00425">
    <property type="entry name" value="Chorismate_bind"/>
    <property type="match status" value="1"/>
</dbReference>
<dbReference type="PANTHER" id="PTHR11236:SF46">
    <property type="entry name" value="ANTHRANILATE SYNTHASE COMPONENT 1"/>
    <property type="match status" value="1"/>
</dbReference>
<dbReference type="EC" id="4.1.3.27" evidence="5"/>
<dbReference type="SUPFAM" id="SSF56322">
    <property type="entry name" value="ADC synthase"/>
    <property type="match status" value="1"/>
</dbReference>
<evidence type="ECO:0000259" key="16">
    <source>
        <dbReference type="Pfam" id="PF04715"/>
    </source>
</evidence>
<comment type="catalytic activity">
    <reaction evidence="14">
        <text>chorismate + L-glutamine = anthranilate + pyruvate + L-glutamate + H(+)</text>
        <dbReference type="Rhea" id="RHEA:21732"/>
        <dbReference type="ChEBI" id="CHEBI:15361"/>
        <dbReference type="ChEBI" id="CHEBI:15378"/>
        <dbReference type="ChEBI" id="CHEBI:16567"/>
        <dbReference type="ChEBI" id="CHEBI:29748"/>
        <dbReference type="ChEBI" id="CHEBI:29985"/>
        <dbReference type="ChEBI" id="CHEBI:58359"/>
        <dbReference type="EC" id="4.1.3.27"/>
    </reaction>
</comment>
<dbReference type="OrthoDB" id="3518032at2"/>
<feature type="domain" description="Chorismate-utilising enzyme C-terminal" evidence="15">
    <location>
        <begin position="235"/>
        <end position="490"/>
    </location>
</feature>
<evidence type="ECO:0000256" key="8">
    <source>
        <dbReference type="ARBA" id="ARBA00022723"/>
    </source>
</evidence>
<evidence type="ECO:0000259" key="15">
    <source>
        <dbReference type="Pfam" id="PF00425"/>
    </source>
</evidence>
<dbReference type="AlphaFoldDB" id="A0A2V1KCU7"/>
<dbReference type="PRINTS" id="PR00095">
    <property type="entry name" value="ANTSNTHASEI"/>
</dbReference>
<dbReference type="Gene3D" id="3.60.120.10">
    <property type="entry name" value="Anthranilate synthase"/>
    <property type="match status" value="1"/>
</dbReference>
<evidence type="ECO:0000256" key="2">
    <source>
        <dbReference type="ARBA" id="ARBA00004873"/>
    </source>
</evidence>
<keyword evidence="8" id="KW-0479">Metal-binding</keyword>
<keyword evidence="9" id="KW-0822">Tryptophan biosynthesis</keyword>
<accession>A0A2V1KCU7</accession>
<comment type="similarity">
    <text evidence="3">Belongs to the anthranilate synthase component I family.</text>
</comment>
<evidence type="ECO:0000313" key="18">
    <source>
        <dbReference type="Proteomes" id="UP000245283"/>
    </source>
</evidence>
<keyword evidence="18" id="KW-1185">Reference proteome</keyword>
<reference evidence="18" key="1">
    <citation type="submission" date="2018-05" db="EMBL/GenBank/DDBJ databases">
        <authorList>
            <person name="Li Y."/>
        </authorList>
    </citation>
    <scope>NUCLEOTIDE SEQUENCE [LARGE SCALE GENOMIC DNA]</scope>
    <source>
        <strain evidence="18">sk1b4</strain>
    </source>
</reference>
<feature type="domain" description="Anthranilate synthase component I N-terminal" evidence="16">
    <location>
        <begin position="38"/>
        <end position="174"/>
    </location>
</feature>
<gene>
    <name evidence="17" type="ORF">DD236_05350</name>
</gene>
<dbReference type="InterPro" id="IPR019999">
    <property type="entry name" value="Anth_synth_I-like"/>
</dbReference>
<keyword evidence="11" id="KW-0057">Aromatic amino acid biosynthesis</keyword>